<dbReference type="PANTHER" id="PTHR10566:SF113">
    <property type="entry name" value="PROTEIN ACTIVITY OF BC1 COMPLEX KINASE 7, CHLOROPLASTIC"/>
    <property type="match status" value="1"/>
</dbReference>
<dbReference type="Pfam" id="PF03109">
    <property type="entry name" value="ABC1"/>
    <property type="match status" value="1"/>
</dbReference>
<gene>
    <name evidence="3" type="ORF">SAMN04487859_112117</name>
</gene>
<dbReference type="EMBL" id="FOVP01000012">
    <property type="protein sequence ID" value="SFN98301.1"/>
    <property type="molecule type" value="Genomic_DNA"/>
</dbReference>
<sequence length="691" mass="77394">MTWLPHTRRLGVIWWTLFREFRTLRRFDPVLDDDTKPVRFVKSLVDLGPAFIKLGQILSTRPEILPDAYITALATLQEHAPEVPFEVIRATTEAELGGALSDHFTSFGAEPVASASLAQVHRATLADGTAVAVKVQRPDIDSLIARDLDALELGLGLLRRIAPRKLRRTNLSAFFEEFRRYTMNELDFSLEAQTMERFRQNFSGHAIVRIPKTYPKLTTRRILTMDWVDGMRLNQAAIELADDQKTRLVNGLVDVLLKMFVSDGLFHADLHPGNIVFHSDGRFTLLDFGMFGQLTGSQRDRFILYWLAVVQRQTRRAFHHFRAQTEALPHSNETAFYDRFDTLANAFYASPLRETSIAKVYLEMMQAGYHAGFVFPASLMLHAKALTTAEALLFELAPAARFEQLSRPYIAREYAARATTPGTLSKRVSQILPELLLLGEMPPQSAMDRDWDWAATKALAADFAAQSGLGGGDAGRHMLRAIVERHARAVLERVSPALNVHSVLDATWQRYDELEAGLAVEPTVGATITTHLAALTLACHDGLVAQGLTAEQGNSIVYDIGWSIYERMAQAPLVLARTLSSSPQKQMRIATNLFRHFPFGSPAYGWRDVDTDPKTVGFDCTKCPVAAFFEKNGASDLCVQTWCALDYPLAEKWGGRLARTGTIAMGRDHCDFRWHTDPSEKDEIHHEGTEI</sequence>
<reference evidence="4" key="1">
    <citation type="submission" date="2016-10" db="EMBL/GenBank/DDBJ databases">
        <authorList>
            <person name="Varghese N."/>
            <person name="Submissions S."/>
        </authorList>
    </citation>
    <scope>NUCLEOTIDE SEQUENCE [LARGE SCALE GENOMIC DNA]</scope>
    <source>
        <strain evidence="4">DSM 28463</strain>
    </source>
</reference>
<dbReference type="InterPro" id="IPR011009">
    <property type="entry name" value="Kinase-like_dom_sf"/>
</dbReference>
<dbReference type="PANTHER" id="PTHR10566">
    <property type="entry name" value="CHAPERONE-ACTIVITY OF BC1 COMPLEX CABC1 -RELATED"/>
    <property type="match status" value="1"/>
</dbReference>
<dbReference type="Pfam" id="PF14196">
    <property type="entry name" value="ATC_hydrolase"/>
    <property type="match status" value="1"/>
</dbReference>
<dbReference type="InterPro" id="IPR050154">
    <property type="entry name" value="UbiB_kinase"/>
</dbReference>
<dbReference type="InterPro" id="IPR026002">
    <property type="entry name" value="ATC_hydrolase-like"/>
</dbReference>
<keyword evidence="4" id="KW-1185">Reference proteome</keyword>
<dbReference type="InterPro" id="IPR000719">
    <property type="entry name" value="Prot_kinase_dom"/>
</dbReference>
<feature type="domain" description="Protein kinase" evidence="2">
    <location>
        <begin position="106"/>
        <end position="432"/>
    </location>
</feature>
<keyword evidence="3" id="KW-0830">Ubiquinone</keyword>
<dbReference type="STRING" id="1005928.SAMN04487859_112117"/>
<dbReference type="InterPro" id="IPR004147">
    <property type="entry name" value="ABC1_dom"/>
</dbReference>
<dbReference type="GO" id="GO:0004672">
    <property type="term" value="F:protein kinase activity"/>
    <property type="evidence" value="ECO:0007669"/>
    <property type="project" value="InterPro"/>
</dbReference>
<evidence type="ECO:0000256" key="1">
    <source>
        <dbReference type="ARBA" id="ARBA00009670"/>
    </source>
</evidence>
<evidence type="ECO:0000313" key="3">
    <source>
        <dbReference type="EMBL" id="SFN98301.1"/>
    </source>
</evidence>
<accession>A0A1I5DHM3</accession>
<dbReference type="Gene3D" id="1.10.510.10">
    <property type="entry name" value="Transferase(Phosphotransferase) domain 1"/>
    <property type="match status" value="1"/>
</dbReference>
<name>A0A1I5DHM3_9RHOB</name>
<dbReference type="GO" id="GO:0005524">
    <property type="term" value="F:ATP binding"/>
    <property type="evidence" value="ECO:0007669"/>
    <property type="project" value="InterPro"/>
</dbReference>
<dbReference type="AlphaFoldDB" id="A0A1I5DHM3"/>
<dbReference type="CDD" id="cd05121">
    <property type="entry name" value="ABC1_ADCK3-like"/>
    <property type="match status" value="1"/>
</dbReference>
<comment type="similarity">
    <text evidence="1">Belongs to the protein kinase superfamily. ADCK protein kinase family.</text>
</comment>
<evidence type="ECO:0000259" key="2">
    <source>
        <dbReference type="PROSITE" id="PS50011"/>
    </source>
</evidence>
<dbReference type="Proteomes" id="UP000198599">
    <property type="component" value="Unassembled WGS sequence"/>
</dbReference>
<proteinExistence type="inferred from homology"/>
<protein>
    <submittedName>
        <fullName evidence="3">Ubiquinone biosynthesis protein</fullName>
    </submittedName>
</protein>
<organism evidence="3 4">
    <name type="scientific">Roseovarius lutimaris</name>
    <dbReference type="NCBI Taxonomy" id="1005928"/>
    <lineage>
        <taxon>Bacteria</taxon>
        <taxon>Pseudomonadati</taxon>
        <taxon>Pseudomonadota</taxon>
        <taxon>Alphaproteobacteria</taxon>
        <taxon>Rhodobacterales</taxon>
        <taxon>Roseobacteraceae</taxon>
        <taxon>Roseovarius</taxon>
    </lineage>
</organism>
<dbReference type="OrthoDB" id="9795390at2"/>
<dbReference type="RefSeq" id="WP_092838995.1">
    <property type="nucleotide sequence ID" value="NZ_FOVP01000012.1"/>
</dbReference>
<evidence type="ECO:0000313" key="4">
    <source>
        <dbReference type="Proteomes" id="UP000198599"/>
    </source>
</evidence>
<dbReference type="PROSITE" id="PS50011">
    <property type="entry name" value="PROTEIN_KINASE_DOM"/>
    <property type="match status" value="1"/>
</dbReference>
<dbReference type="SUPFAM" id="SSF56112">
    <property type="entry name" value="Protein kinase-like (PK-like)"/>
    <property type="match status" value="1"/>
</dbReference>